<dbReference type="EMBL" id="JAFBIL020000001">
    <property type="protein sequence ID" value="MBZ2205639.1"/>
    <property type="molecule type" value="Genomic_DNA"/>
</dbReference>
<dbReference type="RefSeq" id="WP_223464025.1">
    <property type="nucleotide sequence ID" value="NZ_JAFBIL020000001.1"/>
</dbReference>
<feature type="transmembrane region" description="Helical" evidence="1">
    <location>
        <begin position="184"/>
        <end position="206"/>
    </location>
</feature>
<reference evidence="2 3" key="1">
    <citation type="submission" date="2021-01" db="EMBL/GenBank/DDBJ databases">
        <authorList>
            <person name="Ruan W."/>
            <person name="Khan S.A."/>
            <person name="Jeon C.O."/>
        </authorList>
    </citation>
    <scope>NUCLEOTIDE SEQUENCE [LARGE SCALE GENOMIC DNA]</scope>
    <source>
        <strain evidence="2 3">R798</strain>
    </source>
</reference>
<evidence type="ECO:0000256" key="1">
    <source>
        <dbReference type="SAM" id="Phobius"/>
    </source>
</evidence>
<name>A0ABS7SI57_9BURK</name>
<keyword evidence="1" id="KW-1133">Transmembrane helix</keyword>
<feature type="transmembrane region" description="Helical" evidence="1">
    <location>
        <begin position="21"/>
        <end position="39"/>
    </location>
</feature>
<feature type="transmembrane region" description="Helical" evidence="1">
    <location>
        <begin position="275"/>
        <end position="292"/>
    </location>
</feature>
<evidence type="ECO:0000313" key="3">
    <source>
        <dbReference type="Proteomes" id="UP000809349"/>
    </source>
</evidence>
<feature type="transmembrane region" description="Helical" evidence="1">
    <location>
        <begin position="346"/>
        <end position="379"/>
    </location>
</feature>
<feature type="transmembrane region" description="Helical" evidence="1">
    <location>
        <begin position="118"/>
        <end position="138"/>
    </location>
</feature>
<accession>A0ABS7SI57</accession>
<feature type="transmembrane region" description="Helical" evidence="1">
    <location>
        <begin position="466"/>
        <end position="486"/>
    </location>
</feature>
<keyword evidence="3" id="KW-1185">Reference proteome</keyword>
<organism evidence="2 3">
    <name type="scientific">Massilia soli</name>
    <dbReference type="NCBI Taxonomy" id="2792854"/>
    <lineage>
        <taxon>Bacteria</taxon>
        <taxon>Pseudomonadati</taxon>
        <taxon>Pseudomonadota</taxon>
        <taxon>Betaproteobacteria</taxon>
        <taxon>Burkholderiales</taxon>
        <taxon>Oxalobacteraceae</taxon>
        <taxon>Telluria group</taxon>
        <taxon>Massilia</taxon>
    </lineage>
</organism>
<evidence type="ECO:0008006" key="4">
    <source>
        <dbReference type="Google" id="ProtNLM"/>
    </source>
</evidence>
<evidence type="ECO:0000313" key="2">
    <source>
        <dbReference type="EMBL" id="MBZ2205639.1"/>
    </source>
</evidence>
<comment type="caution">
    <text evidence="2">The sequence shown here is derived from an EMBL/GenBank/DDBJ whole genome shotgun (WGS) entry which is preliminary data.</text>
</comment>
<feature type="transmembrane region" description="Helical" evidence="1">
    <location>
        <begin position="437"/>
        <end position="459"/>
    </location>
</feature>
<reference evidence="2 3" key="2">
    <citation type="submission" date="2021-08" db="EMBL/GenBank/DDBJ databases">
        <title>Massilia sp. R798.</title>
        <authorList>
            <person name="Baek J.H."/>
            <person name="Jung H.S."/>
            <person name="Kim K.R."/>
            <person name="Jeon C.O."/>
        </authorList>
    </citation>
    <scope>NUCLEOTIDE SEQUENCE [LARGE SCALE GENOMIC DNA]</scope>
    <source>
        <strain evidence="2 3">R798</strain>
    </source>
</reference>
<keyword evidence="1" id="KW-0472">Membrane</keyword>
<proteinExistence type="predicted"/>
<sequence>MEALRRFGAIVGADLLERTRSTRFWVIQALICVASWWSFPTMDKSYVVLAINGHLRGEYTSAWIGMVVAMLSVWLTLVGFYLVRGTLVRDFETRVWQLLVATPLTRSAYLLAKWCSNMAVLLLVLAGALAVGLIAQMVRGESQTIDLVELLKPALFLAIPSLAVTSLLALVFDLVPWLRRTAGNVTFFIIWLFSLAATVPAMNAAAAGDGAGPWLGDPRGMVVFQHSLVRQVAPQLADEKLKTGFCMVCVVKTERRGTFVWNEWQQDAAMMAGRLVWLLLAIGGVFLCAPWLDRAAASCQVARVASASGSGRTLRILDVLLAPLQNSQLGALVAAETQLTLRQRPVWWWLALLGTAGAGLLAPMPAAAFAVVGGWALLLDKYGQAALHERTTRTGPMIFSATGGGKRVLQARWIVLFALGLLVNLPAVLRFGVTQPLIALAIVSVAASLPAWALAAGALTGNSRTFELLACVFGYLALNGVAVLHVGTDPAWTSFIHIAAFPVAFVVALSAWARMSK</sequence>
<dbReference type="Proteomes" id="UP000809349">
    <property type="component" value="Unassembled WGS sequence"/>
</dbReference>
<protein>
    <recommendedName>
        <fullName evidence="4">ABC transporter permease</fullName>
    </recommendedName>
</protein>
<keyword evidence="1" id="KW-0812">Transmembrane</keyword>
<gene>
    <name evidence="2" type="ORF">I4X03_000005</name>
</gene>
<feature type="transmembrane region" description="Helical" evidence="1">
    <location>
        <begin position="413"/>
        <end position="431"/>
    </location>
</feature>
<feature type="transmembrane region" description="Helical" evidence="1">
    <location>
        <begin position="492"/>
        <end position="513"/>
    </location>
</feature>
<feature type="transmembrane region" description="Helical" evidence="1">
    <location>
        <begin position="150"/>
        <end position="172"/>
    </location>
</feature>
<feature type="transmembrane region" description="Helical" evidence="1">
    <location>
        <begin position="59"/>
        <end position="83"/>
    </location>
</feature>